<sequence>MSNDLEDIEYTYPAKQVKAVNVDPIPQRIFDGMKQYEDAARGFDLLGGFEYAKEGLPAGIILSHRPPDAQVAQVYRMSSDPTSTDLELERLTYFNIGTGRTIANFCPIIGDDWRGIWRAGGAIMEMDLDGNEKFQLWRYWEDSESDQILPKIERELDNHPGVGRIERITNDDFRNRNIVVSPSNKLLAFSSNKENGRDTLIYITKLIDSNTGAAADAEPFSLPSQLVTPIPESGEATANWIAQSISVDDRYLLLIKSHSSSYREIYVVDISGRTPAPPRLVRLPNTTEKLEETVTSSISFSHDPSAPHMIYLNTDAYGDFRSVVEYDLHADTVVHITTPEPDLHALRPIPWDTIGLQVTKDSLVFRANVEGWFDLFVVPLSGSHKNQVIQVKLESWEGGGMTYQANARNGRPNEIALKLLSYKSSGFIAHLDITDALQNVQRDEQGRAFISARPAAYQQASVAAPQFRTLPPQLRKFRSFDGLEVPFMYYHPHDGKSAVPVVIYIHGGPEGQSTSQTRVPIHWYLLNELGCAVVYPNVRGSIGYGKRYLALDVVEKREDSVKDIGSLIDYIGNSMKNELDPSRIAVMGGSYGGYMVYTCLTHFSDRLTCGVANFGIAHWPSFLKNTADFRRDNRRRKYGDERIPEVYEFLERISPVNNAAKITVPLSIAHGETDSRVPIGEAKMMWGMVSKNVHAELMVCEKEGHGFKQKSVIEFTNAAKLLFLERFLLSRG</sequence>
<proteinExistence type="predicted"/>
<reference evidence="1" key="2">
    <citation type="journal article" date="2022" name="New Phytol.">
        <title>Evolutionary transition to the ectomycorrhizal habit in the genomes of a hyperdiverse lineage of mushroom-forming fungi.</title>
        <authorList>
            <person name="Looney B."/>
            <person name="Miyauchi S."/>
            <person name="Morin E."/>
            <person name="Drula E."/>
            <person name="Courty P.E."/>
            <person name="Kohler A."/>
            <person name="Kuo A."/>
            <person name="LaButti K."/>
            <person name="Pangilinan J."/>
            <person name="Lipzen A."/>
            <person name="Riley R."/>
            <person name="Andreopoulos W."/>
            <person name="He G."/>
            <person name="Johnson J."/>
            <person name="Nolan M."/>
            <person name="Tritt A."/>
            <person name="Barry K.W."/>
            <person name="Grigoriev I.V."/>
            <person name="Nagy L.G."/>
            <person name="Hibbett D."/>
            <person name="Henrissat B."/>
            <person name="Matheny P.B."/>
            <person name="Labbe J."/>
            <person name="Martin F.M."/>
        </authorList>
    </citation>
    <scope>NUCLEOTIDE SEQUENCE</scope>
    <source>
        <strain evidence="1">FP105234-sp</strain>
    </source>
</reference>
<dbReference type="Proteomes" id="UP000814033">
    <property type="component" value="Unassembled WGS sequence"/>
</dbReference>
<dbReference type="EMBL" id="MU275870">
    <property type="protein sequence ID" value="KAI0049720.1"/>
    <property type="molecule type" value="Genomic_DNA"/>
</dbReference>
<protein>
    <submittedName>
        <fullName evidence="1">Alpha/beta-hydrolase</fullName>
    </submittedName>
</protein>
<keyword evidence="2" id="KW-1185">Reference proteome</keyword>
<evidence type="ECO:0000313" key="2">
    <source>
        <dbReference type="Proteomes" id="UP000814033"/>
    </source>
</evidence>
<reference evidence="1" key="1">
    <citation type="submission" date="2021-02" db="EMBL/GenBank/DDBJ databases">
        <authorList>
            <consortium name="DOE Joint Genome Institute"/>
            <person name="Ahrendt S."/>
            <person name="Looney B.P."/>
            <person name="Miyauchi S."/>
            <person name="Morin E."/>
            <person name="Drula E."/>
            <person name="Courty P.E."/>
            <person name="Chicoki N."/>
            <person name="Fauchery L."/>
            <person name="Kohler A."/>
            <person name="Kuo A."/>
            <person name="Labutti K."/>
            <person name="Pangilinan J."/>
            <person name="Lipzen A."/>
            <person name="Riley R."/>
            <person name="Andreopoulos W."/>
            <person name="He G."/>
            <person name="Johnson J."/>
            <person name="Barry K.W."/>
            <person name="Grigoriev I.V."/>
            <person name="Nagy L."/>
            <person name="Hibbett D."/>
            <person name="Henrissat B."/>
            <person name="Matheny P.B."/>
            <person name="Labbe J."/>
            <person name="Martin F."/>
        </authorList>
    </citation>
    <scope>NUCLEOTIDE SEQUENCE</scope>
    <source>
        <strain evidence="1">FP105234-sp</strain>
    </source>
</reference>
<name>A0ACB8S149_9AGAM</name>
<comment type="caution">
    <text evidence="1">The sequence shown here is derived from an EMBL/GenBank/DDBJ whole genome shotgun (WGS) entry which is preliminary data.</text>
</comment>
<accession>A0ACB8S149</accession>
<evidence type="ECO:0000313" key="1">
    <source>
        <dbReference type="EMBL" id="KAI0049720.1"/>
    </source>
</evidence>
<gene>
    <name evidence="1" type="ORF">FA95DRAFT_1515424</name>
</gene>
<organism evidence="1 2">
    <name type="scientific">Auriscalpium vulgare</name>
    <dbReference type="NCBI Taxonomy" id="40419"/>
    <lineage>
        <taxon>Eukaryota</taxon>
        <taxon>Fungi</taxon>
        <taxon>Dikarya</taxon>
        <taxon>Basidiomycota</taxon>
        <taxon>Agaricomycotina</taxon>
        <taxon>Agaricomycetes</taxon>
        <taxon>Russulales</taxon>
        <taxon>Auriscalpiaceae</taxon>
        <taxon>Auriscalpium</taxon>
    </lineage>
</organism>